<organism evidence="2 3">
    <name type="scientific">Rhizocola hellebori</name>
    <dbReference type="NCBI Taxonomy" id="1392758"/>
    <lineage>
        <taxon>Bacteria</taxon>
        <taxon>Bacillati</taxon>
        <taxon>Actinomycetota</taxon>
        <taxon>Actinomycetes</taxon>
        <taxon>Micromonosporales</taxon>
        <taxon>Micromonosporaceae</taxon>
        <taxon>Rhizocola</taxon>
    </lineage>
</organism>
<dbReference type="RefSeq" id="WP_203907346.1">
    <property type="nucleotide sequence ID" value="NZ_BONY01000007.1"/>
</dbReference>
<accession>A0A8J3Q4T2</accession>
<proteinExistence type="predicted"/>
<protein>
    <recommendedName>
        <fullName evidence="1">VOC domain-containing protein</fullName>
    </recommendedName>
</protein>
<dbReference type="Proteomes" id="UP000612899">
    <property type="component" value="Unassembled WGS sequence"/>
</dbReference>
<feature type="domain" description="VOC" evidence="1">
    <location>
        <begin position="11"/>
        <end position="131"/>
    </location>
</feature>
<evidence type="ECO:0000313" key="2">
    <source>
        <dbReference type="EMBL" id="GIH03439.1"/>
    </source>
</evidence>
<evidence type="ECO:0000313" key="3">
    <source>
        <dbReference type="Proteomes" id="UP000612899"/>
    </source>
</evidence>
<dbReference type="InterPro" id="IPR004360">
    <property type="entry name" value="Glyas_Fos-R_dOase_dom"/>
</dbReference>
<dbReference type="EMBL" id="BONY01000007">
    <property type="protein sequence ID" value="GIH03439.1"/>
    <property type="molecule type" value="Genomic_DNA"/>
</dbReference>
<dbReference type="Pfam" id="PF00903">
    <property type="entry name" value="Glyoxalase"/>
    <property type="match status" value="1"/>
</dbReference>
<name>A0A8J3Q4T2_9ACTN</name>
<comment type="caution">
    <text evidence="2">The sequence shown here is derived from an EMBL/GenBank/DDBJ whole genome shotgun (WGS) entry which is preliminary data.</text>
</comment>
<dbReference type="Gene3D" id="3.10.180.10">
    <property type="entry name" value="2,3-Dihydroxybiphenyl 1,2-Dioxygenase, domain 1"/>
    <property type="match status" value="1"/>
</dbReference>
<dbReference type="SUPFAM" id="SSF54593">
    <property type="entry name" value="Glyoxalase/Bleomycin resistance protein/Dihydroxybiphenyl dioxygenase"/>
    <property type="match status" value="1"/>
</dbReference>
<evidence type="ECO:0000259" key="1">
    <source>
        <dbReference type="PROSITE" id="PS51819"/>
    </source>
</evidence>
<dbReference type="PROSITE" id="PS51819">
    <property type="entry name" value="VOC"/>
    <property type="match status" value="1"/>
</dbReference>
<reference evidence="2" key="1">
    <citation type="submission" date="2021-01" db="EMBL/GenBank/DDBJ databases">
        <title>Whole genome shotgun sequence of Rhizocola hellebori NBRC 109834.</title>
        <authorList>
            <person name="Komaki H."/>
            <person name="Tamura T."/>
        </authorList>
    </citation>
    <scope>NUCLEOTIDE SEQUENCE</scope>
    <source>
        <strain evidence="2">NBRC 109834</strain>
    </source>
</reference>
<sequence>MTPDNGYTQQGLGVPCLVVDDLATAVSYYRDIVGFDVVYKLDTETTPMALMRGHGAGLLLQESATRSRRTDQPVPTAGPWDAALLVSDLDGFVARLQSHGVEVLAEPLSAFGSRFVDFVDCAGNVICVGEGSGDLIGLPTSGGGRWSSKLRDFSLDRAARLRSAARTGLGALRRREDLRDLRRFYRSLPDQRDVYYMFFTSGLLHWVAAAEAYVPADTNLVLIGSALTDAERAWIAAKLDRPFHHVRSRIDDIAAWQLLFEVNQHNFGWLDIDCFVLNPEIFAEMAAVAPQVSMNCGWAMASDFGFPVAGTHLLFINQKAIHAVRSAGVAADPGTYDWTGCARPLPQLGFNRVPSGRTRRLLRQVLPDDGTGRPRLVSGAFYDTLMVYQMLARAVGFPVRQVRPLARRCTLPVDVNSTDPAHWPEDVSDELFHLCGISYYTRFADNPGLLALYVGAELVMLDNLLSFSTTEPPEQYASKRNKIMADLARRGLTATDARDRFRRHLVEGRGLAGAAADRVLESGRQRARSAIDLVT</sequence>
<dbReference type="InterPro" id="IPR037523">
    <property type="entry name" value="VOC_core"/>
</dbReference>
<keyword evidence="3" id="KW-1185">Reference proteome</keyword>
<dbReference type="InterPro" id="IPR029068">
    <property type="entry name" value="Glyas_Bleomycin-R_OHBP_Dase"/>
</dbReference>
<dbReference type="AlphaFoldDB" id="A0A8J3Q4T2"/>
<gene>
    <name evidence="2" type="ORF">Rhe02_15060</name>
</gene>